<dbReference type="Proteomes" id="UP000195652">
    <property type="component" value="Chromosome"/>
</dbReference>
<dbReference type="InterPro" id="IPR016191">
    <property type="entry name" value="Ribonuclease/ribotoxin"/>
</dbReference>
<keyword evidence="4" id="KW-0472">Membrane</keyword>
<keyword evidence="4" id="KW-0812">Transmembrane</keyword>
<reference evidence="5 6" key="4">
    <citation type="journal article" date="2020" name="PLoS ONE">
        <title>Taxonomic classification of strain PO100/5 shows a broader geographic distribution and genetic markers of the recently described Corynebacterium silvaticum.</title>
        <authorList>
            <person name="Viana M.V.C."/>
            <person name="Profeta R."/>
            <person name="da Silva A.L."/>
            <person name="Hurtado R."/>
            <person name="Cerqueira J.C."/>
            <person name="Ribeiro B.F.S."/>
            <person name="Almeida M.O."/>
            <person name="Morais-Rodrigues F."/>
            <person name="Soares S.C."/>
            <person name="Oliveira M."/>
            <person name="Tavares L."/>
            <person name="Figueiredo H."/>
            <person name="Wattam A.R."/>
            <person name="Barh D."/>
            <person name="Ghosh P."/>
            <person name="Silva A."/>
            <person name="Azevedo V."/>
        </authorList>
    </citation>
    <scope>NUCLEOTIDE SEQUENCE [LARGE SCALE GENOMIC DNA]</scope>
    <source>
        <strain evidence="5 6">PO100/5</strain>
    </source>
</reference>
<organism evidence="5 6">
    <name type="scientific">Corynebacterium silvaticum</name>
    <dbReference type="NCBI Taxonomy" id="2320431"/>
    <lineage>
        <taxon>Bacteria</taxon>
        <taxon>Bacillati</taxon>
        <taxon>Actinomycetota</taxon>
        <taxon>Actinomycetes</taxon>
        <taxon>Mycobacteriales</taxon>
        <taxon>Corynebacteriaceae</taxon>
        <taxon>Corynebacterium</taxon>
    </lineage>
</organism>
<feature type="region of interest" description="Disordered" evidence="3">
    <location>
        <begin position="35"/>
        <end position="85"/>
    </location>
</feature>
<dbReference type="SUPFAM" id="SSF53933">
    <property type="entry name" value="Microbial ribonucleases"/>
    <property type="match status" value="1"/>
</dbReference>
<feature type="compositionally biased region" description="Low complexity" evidence="3">
    <location>
        <begin position="45"/>
        <end position="80"/>
    </location>
</feature>
<dbReference type="RefSeq" id="WP_087454338.1">
    <property type="nucleotide sequence ID" value="NZ_CP021417.2"/>
</dbReference>
<dbReference type="KEGG" id="csil:CBE74_08690"/>
<dbReference type="GO" id="GO:0016787">
    <property type="term" value="F:hydrolase activity"/>
    <property type="evidence" value="ECO:0007669"/>
    <property type="project" value="UniProtKB-KW"/>
</dbReference>
<dbReference type="EMBL" id="CP021417">
    <property type="protein sequence ID" value="ARU46539.1"/>
    <property type="molecule type" value="Genomic_DNA"/>
</dbReference>
<dbReference type="GO" id="GO:0004521">
    <property type="term" value="F:RNA endonuclease activity"/>
    <property type="evidence" value="ECO:0007669"/>
    <property type="project" value="InterPro"/>
</dbReference>
<reference evidence="5 6" key="1">
    <citation type="journal article" date="2014" name="BMC Vet. Res.">
        <title>First report of Corynebacterium pseudotuberculosis from caseous lymphadenitis lesions in Black Alentejano pig (Sus scrofa domesticus).</title>
        <authorList>
            <person name="Oliveira M."/>
            <person name="Barroco C."/>
            <person name="Mottola C."/>
            <person name="Santos R."/>
            <person name="Lemsaddek A."/>
            <person name="Tavares L."/>
            <person name="Semedo-Lemsaddek T."/>
        </authorList>
    </citation>
    <scope>NUCLEOTIDE SEQUENCE [LARGE SCALE GENOMIC DNA]</scope>
    <source>
        <strain evidence="5 6">PO100/5</strain>
    </source>
</reference>
<evidence type="ECO:0000256" key="3">
    <source>
        <dbReference type="SAM" id="MobiDB-lite"/>
    </source>
</evidence>
<reference evidence="5 6" key="3">
    <citation type="journal article" date="2020" name="Int. J. Syst. Evol. Microbiol.">
        <title>Corynebacterium silvaticum sp. nov., a unique group of NTTB corynebacteria in wild boar and roe deer.</title>
        <authorList>
            <person name="Dangel A."/>
            <person name="Berger A."/>
            <person name="Rau J."/>
            <person name="Eisenberg T."/>
            <person name="Kampfer P."/>
            <person name="Margos G."/>
            <person name="Contzen M."/>
            <person name="Busse H.J."/>
            <person name="Konrad R."/>
            <person name="Peters M."/>
            <person name="Sting R."/>
            <person name="Sing A."/>
        </authorList>
    </citation>
    <scope>NUCLEOTIDE SEQUENCE [LARGE SCALE GENOMIC DNA]</scope>
    <source>
        <strain evidence="5 6">PO100/5</strain>
    </source>
</reference>
<evidence type="ECO:0000256" key="2">
    <source>
        <dbReference type="ARBA" id="ARBA00022801"/>
    </source>
</evidence>
<keyword evidence="4" id="KW-1133">Transmembrane helix</keyword>
<evidence type="ECO:0000313" key="5">
    <source>
        <dbReference type="EMBL" id="ARU46539.1"/>
    </source>
</evidence>
<evidence type="ECO:0000313" key="6">
    <source>
        <dbReference type="Proteomes" id="UP000195652"/>
    </source>
</evidence>
<dbReference type="Gene3D" id="3.10.450.30">
    <property type="entry name" value="Microbial ribonucleases"/>
    <property type="match status" value="1"/>
</dbReference>
<keyword evidence="1" id="KW-0540">Nuclease</keyword>
<dbReference type="GeneID" id="75008319"/>
<protein>
    <submittedName>
        <fullName evidence="5">Ribonuclease domain-containing protein</fullName>
    </submittedName>
</protein>
<reference evidence="5 6" key="2">
    <citation type="journal article" date="2020" name="Antonie Van Leeuwenhoek">
        <title>Phylogenomic characterisation of a novel corynebacterial species pathogenic to animals.</title>
        <authorList>
            <person name="Moller J."/>
            <person name="Musella L."/>
            <person name="Melnikov V."/>
            <person name="Geissdorfer W."/>
            <person name="Burkovski A."/>
            <person name="Sangal V."/>
        </authorList>
    </citation>
    <scope>NUCLEOTIDE SEQUENCE [LARGE SCALE GENOMIC DNA]</scope>
    <source>
        <strain evidence="5 6">PO100/5</strain>
    </source>
</reference>
<accession>A0A7Y4P966</accession>
<evidence type="ECO:0000256" key="1">
    <source>
        <dbReference type="ARBA" id="ARBA00022722"/>
    </source>
</evidence>
<feature type="transmembrane region" description="Helical" evidence="4">
    <location>
        <begin position="12"/>
        <end position="32"/>
    </location>
</feature>
<name>A0A7Y4P966_9CORY</name>
<keyword evidence="6" id="KW-1185">Reference proteome</keyword>
<dbReference type="InterPro" id="IPR000026">
    <property type="entry name" value="N1-like"/>
</dbReference>
<dbReference type="OrthoDB" id="5326845at2"/>
<dbReference type="AlphaFoldDB" id="A0A7Y4P966"/>
<proteinExistence type="predicted"/>
<gene>
    <name evidence="5" type="ORF">CBE74_08690</name>
</gene>
<sequence length="180" mass="18964">MPASSPSPKKALPTAIAGVLIAIVAGALGLNLSSHDSSVGKTDSSHAPASTSAVAASQTQKHTAAPAKTASAQSTAAPTSGLRSCTVDSLPKEAEKTINTILAGGPFPHPDNDGVRFGNYEGILPHQSRNYYREYTVDTPGLRHRGERRVITGGGSQRDPDTWYYTDDHYESFCEIPDAE</sequence>
<dbReference type="Pfam" id="PF00545">
    <property type="entry name" value="Ribonuclease"/>
    <property type="match status" value="1"/>
</dbReference>
<keyword evidence="2" id="KW-0378">Hydrolase</keyword>
<evidence type="ECO:0000256" key="4">
    <source>
        <dbReference type="SAM" id="Phobius"/>
    </source>
</evidence>
<dbReference type="GO" id="GO:0003723">
    <property type="term" value="F:RNA binding"/>
    <property type="evidence" value="ECO:0007669"/>
    <property type="project" value="InterPro"/>
</dbReference>